<keyword evidence="3" id="KW-0560">Oxidoreductase</keyword>
<dbReference type="InterPro" id="IPR002938">
    <property type="entry name" value="FAD-bd"/>
</dbReference>
<accession>A0AAE8SQE3</accession>
<evidence type="ECO:0000256" key="2">
    <source>
        <dbReference type="ARBA" id="ARBA00022827"/>
    </source>
</evidence>
<keyword evidence="1" id="KW-0285">Flavoprotein</keyword>
<dbReference type="AlphaFoldDB" id="A0AAE8SQE3"/>
<comment type="caution">
    <text evidence="6">The sequence shown here is derived from an EMBL/GenBank/DDBJ whole genome shotgun (WGS) entry which is preliminary data.</text>
</comment>
<evidence type="ECO:0000313" key="6">
    <source>
        <dbReference type="EMBL" id="SPN96522.1"/>
    </source>
</evidence>
<dbReference type="PANTHER" id="PTHR46865:SF8">
    <property type="entry name" value="POSSIBLE OXIDOREDUCTASE"/>
    <property type="match status" value="1"/>
</dbReference>
<sequence>MTTTPQPHAVIIGAGIAGLSTAYWLGEAGWRTTVLETKPSIAPGGHIMHIFGPGRGTLKRMGVLEHIAASPFLSSDSVLRDSRGKELSRAAYADLYDDINVVATRRGDLALAIYKVLPESATVRFGAQVDTMRDHLDRVEVVLDDGEVIWGDLLIGADGQASMVRELYWEGEKWALPLGYWYAYYDADTDQGLPDYSQTYTSAGHSDVLFAPQKGCATALHIWREDHVKPPKDDELIYDLIQRVTAKSKNPTVMKVLEAAEKAGKIPVLLPAYMVSPDKWHKWRVVLVGDAAHCLSILSSQGAGMSIASAEVLGEELGKAKGDIYGGALTRWEDRVRPSIERLQARTQVAAKKLIPKHRPASKVRSLLTKMMGDDLNGAIQALGVMEEVELAELDEHKAVMAAVNELILKARAEKRKAAEKKTATETKEGTDTADRAENKVEGEAGVDKKIAPGTLGSLS</sequence>
<keyword evidence="2" id="KW-0274">FAD</keyword>
<dbReference type="PANTHER" id="PTHR46865">
    <property type="entry name" value="OXIDOREDUCTASE-RELATED"/>
    <property type="match status" value="1"/>
</dbReference>
<feature type="region of interest" description="Disordered" evidence="4">
    <location>
        <begin position="415"/>
        <end position="460"/>
    </location>
</feature>
<evidence type="ECO:0000256" key="3">
    <source>
        <dbReference type="ARBA" id="ARBA00023002"/>
    </source>
</evidence>
<dbReference type="Proteomes" id="UP001187682">
    <property type="component" value="Unassembled WGS sequence"/>
</dbReference>
<dbReference type="Pfam" id="PF01494">
    <property type="entry name" value="FAD_binding_3"/>
    <property type="match status" value="1"/>
</dbReference>
<evidence type="ECO:0000256" key="4">
    <source>
        <dbReference type="SAM" id="MobiDB-lite"/>
    </source>
</evidence>
<dbReference type="InterPro" id="IPR051704">
    <property type="entry name" value="FAD_aromatic-hydroxylase"/>
</dbReference>
<protein>
    <recommendedName>
        <fullName evidence="5">FAD-binding domain-containing protein</fullName>
    </recommendedName>
</protein>
<dbReference type="Gene3D" id="3.30.9.10">
    <property type="entry name" value="D-Amino Acid Oxidase, subunit A, domain 2"/>
    <property type="match status" value="1"/>
</dbReference>
<reference evidence="6" key="1">
    <citation type="submission" date="2018-03" db="EMBL/GenBank/DDBJ databases">
        <authorList>
            <person name="Guldener U."/>
        </authorList>
    </citation>
    <scope>NUCLEOTIDE SEQUENCE</scope>
</reference>
<evidence type="ECO:0000259" key="5">
    <source>
        <dbReference type="Pfam" id="PF01494"/>
    </source>
</evidence>
<dbReference type="InterPro" id="IPR036188">
    <property type="entry name" value="FAD/NAD-bd_sf"/>
</dbReference>
<evidence type="ECO:0000256" key="1">
    <source>
        <dbReference type="ARBA" id="ARBA00022630"/>
    </source>
</evidence>
<feature type="domain" description="FAD-binding" evidence="5">
    <location>
        <begin position="9"/>
        <end position="320"/>
    </location>
</feature>
<dbReference type="Gene3D" id="3.50.50.60">
    <property type="entry name" value="FAD/NAD(P)-binding domain"/>
    <property type="match status" value="1"/>
</dbReference>
<dbReference type="GO" id="GO:0016491">
    <property type="term" value="F:oxidoreductase activity"/>
    <property type="evidence" value="ECO:0007669"/>
    <property type="project" value="UniProtKB-KW"/>
</dbReference>
<dbReference type="GO" id="GO:0071949">
    <property type="term" value="F:FAD binding"/>
    <property type="evidence" value="ECO:0007669"/>
    <property type="project" value="InterPro"/>
</dbReference>
<name>A0AAE8SQE3_9PEZI</name>
<keyword evidence="7" id="KW-1185">Reference proteome</keyword>
<gene>
    <name evidence="6" type="ORF">DNG_00048</name>
</gene>
<dbReference type="EMBL" id="ONZQ02000001">
    <property type="protein sequence ID" value="SPN96522.1"/>
    <property type="molecule type" value="Genomic_DNA"/>
</dbReference>
<evidence type="ECO:0000313" key="7">
    <source>
        <dbReference type="Proteomes" id="UP001187682"/>
    </source>
</evidence>
<dbReference type="SUPFAM" id="SSF51905">
    <property type="entry name" value="FAD/NAD(P)-binding domain"/>
    <property type="match status" value="1"/>
</dbReference>
<feature type="compositionally biased region" description="Basic and acidic residues" evidence="4">
    <location>
        <begin position="415"/>
        <end position="451"/>
    </location>
</feature>
<dbReference type="PRINTS" id="PR00420">
    <property type="entry name" value="RNGMNOXGNASE"/>
</dbReference>
<organism evidence="6 7">
    <name type="scientific">Cephalotrichum gorgonifer</name>
    <dbReference type="NCBI Taxonomy" id="2041049"/>
    <lineage>
        <taxon>Eukaryota</taxon>
        <taxon>Fungi</taxon>
        <taxon>Dikarya</taxon>
        <taxon>Ascomycota</taxon>
        <taxon>Pezizomycotina</taxon>
        <taxon>Sordariomycetes</taxon>
        <taxon>Hypocreomycetidae</taxon>
        <taxon>Microascales</taxon>
        <taxon>Microascaceae</taxon>
        <taxon>Cephalotrichum</taxon>
    </lineage>
</organism>
<proteinExistence type="predicted"/>